<evidence type="ECO:0000256" key="14">
    <source>
        <dbReference type="ARBA" id="ARBA00024209"/>
    </source>
</evidence>
<evidence type="ECO:0000256" key="15">
    <source>
        <dbReference type="PROSITE-ProRule" id="PRU00175"/>
    </source>
</evidence>
<dbReference type="InterPro" id="IPR001841">
    <property type="entry name" value="Znf_RING"/>
</dbReference>
<dbReference type="PANTHER" id="PTHR46539:SF2">
    <property type="entry name" value="RING-H2 FINGER PROTEIN ATL43"/>
    <property type="match status" value="1"/>
</dbReference>
<evidence type="ECO:0000313" key="20">
    <source>
        <dbReference type="Proteomes" id="UP000594638"/>
    </source>
</evidence>
<keyword evidence="8" id="KW-0732">Signal</keyword>
<feature type="compositionally biased region" description="Basic and acidic residues" evidence="16">
    <location>
        <begin position="412"/>
        <end position="421"/>
    </location>
</feature>
<feature type="region of interest" description="Disordered" evidence="16">
    <location>
        <begin position="471"/>
        <end position="490"/>
    </location>
</feature>
<dbReference type="Gene3D" id="3.30.40.10">
    <property type="entry name" value="Zinc/RING finger domain, C3HC4 (zinc finger)"/>
    <property type="match status" value="1"/>
</dbReference>
<comment type="similarity">
    <text evidence="14">Belongs to the RING-type zinc finger family. ATL subfamily.</text>
</comment>
<evidence type="ECO:0000256" key="1">
    <source>
        <dbReference type="ARBA" id="ARBA00000900"/>
    </source>
</evidence>
<feature type="compositionally biased region" description="Basic and acidic residues" evidence="16">
    <location>
        <begin position="311"/>
        <end position="324"/>
    </location>
</feature>
<organism evidence="19 20">
    <name type="scientific">Olea europaea subsp. europaea</name>
    <dbReference type="NCBI Taxonomy" id="158383"/>
    <lineage>
        <taxon>Eukaryota</taxon>
        <taxon>Viridiplantae</taxon>
        <taxon>Streptophyta</taxon>
        <taxon>Embryophyta</taxon>
        <taxon>Tracheophyta</taxon>
        <taxon>Spermatophyta</taxon>
        <taxon>Magnoliopsida</taxon>
        <taxon>eudicotyledons</taxon>
        <taxon>Gunneridae</taxon>
        <taxon>Pentapetalae</taxon>
        <taxon>asterids</taxon>
        <taxon>lamiids</taxon>
        <taxon>Lamiales</taxon>
        <taxon>Oleaceae</taxon>
        <taxon>Oleeae</taxon>
        <taxon>Olea</taxon>
    </lineage>
</organism>
<dbReference type="CDD" id="cd16461">
    <property type="entry name" value="RING-H2_EL5-like"/>
    <property type="match status" value="1"/>
</dbReference>
<reference evidence="19 20" key="1">
    <citation type="submission" date="2019-12" db="EMBL/GenBank/DDBJ databases">
        <authorList>
            <person name="Alioto T."/>
            <person name="Alioto T."/>
            <person name="Gomez Garrido J."/>
        </authorList>
    </citation>
    <scope>NUCLEOTIDE SEQUENCE [LARGE SCALE GENOMIC DNA]</scope>
</reference>
<evidence type="ECO:0000256" key="4">
    <source>
        <dbReference type="ARBA" id="ARBA00012483"/>
    </source>
</evidence>
<dbReference type="GO" id="GO:0016020">
    <property type="term" value="C:membrane"/>
    <property type="evidence" value="ECO:0007669"/>
    <property type="project" value="UniProtKB-SubCell"/>
</dbReference>
<evidence type="ECO:0000256" key="16">
    <source>
        <dbReference type="SAM" id="MobiDB-lite"/>
    </source>
</evidence>
<dbReference type="Pfam" id="PF13639">
    <property type="entry name" value="zf-RING_2"/>
    <property type="match status" value="1"/>
</dbReference>
<feature type="transmembrane region" description="Helical" evidence="17">
    <location>
        <begin position="40"/>
        <end position="57"/>
    </location>
</feature>
<feature type="compositionally biased region" description="Basic and acidic residues" evidence="16">
    <location>
        <begin position="270"/>
        <end position="283"/>
    </location>
</feature>
<gene>
    <name evidence="19" type="ORF">OLEA9_A035288</name>
</gene>
<dbReference type="SUPFAM" id="SSF57850">
    <property type="entry name" value="RING/U-box"/>
    <property type="match status" value="1"/>
</dbReference>
<protein>
    <recommendedName>
        <fullName evidence="4">RING-type E3 ubiquitin transferase</fullName>
        <ecNumber evidence="4">2.3.2.27</ecNumber>
    </recommendedName>
</protein>
<keyword evidence="6 17" id="KW-0812">Transmembrane</keyword>
<dbReference type="EC" id="2.3.2.27" evidence="4"/>
<keyword evidence="12 17" id="KW-1133">Transmembrane helix</keyword>
<evidence type="ECO:0000256" key="11">
    <source>
        <dbReference type="ARBA" id="ARBA00022833"/>
    </source>
</evidence>
<evidence type="ECO:0000313" key="19">
    <source>
        <dbReference type="EMBL" id="CAA2972231.1"/>
    </source>
</evidence>
<keyword evidence="9 15" id="KW-0863">Zinc-finger</keyword>
<keyword evidence="13 17" id="KW-0472">Membrane</keyword>
<dbReference type="AlphaFoldDB" id="A0A8S0R122"/>
<evidence type="ECO:0000256" key="17">
    <source>
        <dbReference type="SAM" id="Phobius"/>
    </source>
</evidence>
<dbReference type="SMART" id="SM00184">
    <property type="entry name" value="RING"/>
    <property type="match status" value="1"/>
</dbReference>
<feature type="region of interest" description="Disordered" evidence="16">
    <location>
        <begin position="259"/>
        <end position="361"/>
    </location>
</feature>
<comment type="caution">
    <text evidence="19">The sequence shown here is derived from an EMBL/GenBank/DDBJ whole genome shotgun (WGS) entry which is preliminary data.</text>
</comment>
<dbReference type="OrthoDB" id="8062037at2759"/>
<evidence type="ECO:0000256" key="7">
    <source>
        <dbReference type="ARBA" id="ARBA00022723"/>
    </source>
</evidence>
<dbReference type="PROSITE" id="PS50089">
    <property type="entry name" value="ZF_RING_2"/>
    <property type="match status" value="1"/>
</dbReference>
<evidence type="ECO:0000256" key="9">
    <source>
        <dbReference type="ARBA" id="ARBA00022771"/>
    </source>
</evidence>
<keyword evidence="20" id="KW-1185">Reference proteome</keyword>
<sequence length="490" mass="54998">MHIISKLIPNAIIWILHFFPEKSLNKSILFHIQEPKMDSLNFLLFFFTLILPIFDNYSSSTLALVTPEDENGNNIGKNTRLTNPPPAPPPPLPPSSESRAPSFNPGVAVIVGVLTTIFSIIFLLLLYVKHCKMGMHVNNSRGYPQSAMVARKNSGIDQKVIASLPIFRFESLRGQKDGLECAVCLNRFEHAEFLRLLPKCKHAFHVECVDTWLDAHSTCPLCRYQVDPEDILLVDYENKSLYNHDQSNEKSSCALLSPTQKGKKFVNPKDSGRHSSAGERGKSLEIVLENPGKDSGRRSLDSWKTGSKNGFRKDGEAEKSRQELGSKSVDSSKSRRTLGNESRKDRQLLEQQKQVEKHRLDHRIIISREAPEISSNHHHDHRWSDVLPPDLLYLRSEMILGESLGVSGQRRSVGDENDKAKGSGGVMKARSVSEITGMSRYRSNGRQEEGQRHEGVVKRWLAWISQSQQQKMTTAQAARPSSSSSTSIVV</sequence>
<dbReference type="GO" id="GO:0008270">
    <property type="term" value="F:zinc ion binding"/>
    <property type="evidence" value="ECO:0007669"/>
    <property type="project" value="UniProtKB-KW"/>
</dbReference>
<keyword evidence="5" id="KW-0808">Transferase</keyword>
<comment type="subcellular location">
    <subcellularLocation>
        <location evidence="2">Membrane</location>
        <topology evidence="2">Single-pass membrane protein</topology>
    </subcellularLocation>
</comment>
<evidence type="ECO:0000256" key="5">
    <source>
        <dbReference type="ARBA" id="ARBA00022679"/>
    </source>
</evidence>
<feature type="region of interest" description="Disordered" evidence="16">
    <location>
        <begin position="68"/>
        <end position="99"/>
    </location>
</feature>
<evidence type="ECO:0000256" key="8">
    <source>
        <dbReference type="ARBA" id="ARBA00022729"/>
    </source>
</evidence>
<dbReference type="FunFam" id="3.30.40.10:FF:000285">
    <property type="entry name" value="RING-H2 finger protein ATL43"/>
    <property type="match status" value="1"/>
</dbReference>
<comment type="catalytic activity">
    <reaction evidence="1">
        <text>S-ubiquitinyl-[E2 ubiquitin-conjugating enzyme]-L-cysteine + [acceptor protein]-L-lysine = [E2 ubiquitin-conjugating enzyme]-L-cysteine + N(6)-ubiquitinyl-[acceptor protein]-L-lysine.</text>
        <dbReference type="EC" id="2.3.2.27"/>
    </reaction>
</comment>
<evidence type="ECO:0000256" key="12">
    <source>
        <dbReference type="ARBA" id="ARBA00022989"/>
    </source>
</evidence>
<proteinExistence type="inferred from homology"/>
<keyword evidence="7" id="KW-0479">Metal-binding</keyword>
<feature type="region of interest" description="Disordered" evidence="16">
    <location>
        <begin position="408"/>
        <end position="427"/>
    </location>
</feature>
<feature type="compositionally biased region" description="Basic and acidic residues" evidence="16">
    <location>
        <begin position="291"/>
        <end position="301"/>
    </location>
</feature>
<dbReference type="InterPro" id="IPR013083">
    <property type="entry name" value="Znf_RING/FYVE/PHD"/>
</dbReference>
<dbReference type="EMBL" id="CACTIH010002043">
    <property type="protein sequence ID" value="CAA2972231.1"/>
    <property type="molecule type" value="Genomic_DNA"/>
</dbReference>
<evidence type="ECO:0000256" key="10">
    <source>
        <dbReference type="ARBA" id="ARBA00022786"/>
    </source>
</evidence>
<feature type="compositionally biased region" description="Low complexity" evidence="16">
    <location>
        <begin position="481"/>
        <end position="490"/>
    </location>
</feature>
<dbReference type="PANTHER" id="PTHR46539">
    <property type="entry name" value="E3 UBIQUITIN-PROTEIN LIGASE ATL42"/>
    <property type="match status" value="1"/>
</dbReference>
<name>A0A8S0R122_OLEEU</name>
<evidence type="ECO:0000256" key="13">
    <source>
        <dbReference type="ARBA" id="ARBA00023136"/>
    </source>
</evidence>
<feature type="compositionally biased region" description="Polar residues" evidence="16">
    <location>
        <begin position="72"/>
        <end position="82"/>
    </location>
</feature>
<feature type="compositionally biased region" description="Polar residues" evidence="16">
    <location>
        <begin position="471"/>
        <end position="480"/>
    </location>
</feature>
<feature type="domain" description="RING-type" evidence="18">
    <location>
        <begin position="181"/>
        <end position="223"/>
    </location>
</feature>
<dbReference type="Proteomes" id="UP000594638">
    <property type="component" value="Unassembled WGS sequence"/>
</dbReference>
<dbReference type="Gramene" id="OE9A035288T1">
    <property type="protein sequence ID" value="OE9A035288C1"/>
    <property type="gene ID" value="OE9A035288"/>
</dbReference>
<feature type="compositionally biased region" description="Basic and acidic residues" evidence="16">
    <location>
        <begin position="341"/>
        <end position="361"/>
    </location>
</feature>
<feature type="compositionally biased region" description="Pro residues" evidence="16">
    <location>
        <begin position="83"/>
        <end position="94"/>
    </location>
</feature>
<keyword evidence="11" id="KW-0862">Zinc</keyword>
<comment type="pathway">
    <text evidence="3">Protein modification; protein ubiquitination.</text>
</comment>
<accession>A0A8S0R122</accession>
<feature type="transmembrane region" description="Helical" evidence="17">
    <location>
        <begin position="107"/>
        <end position="128"/>
    </location>
</feature>
<keyword evidence="10" id="KW-0833">Ubl conjugation pathway</keyword>
<evidence type="ECO:0000256" key="6">
    <source>
        <dbReference type="ARBA" id="ARBA00022692"/>
    </source>
</evidence>
<evidence type="ECO:0000259" key="18">
    <source>
        <dbReference type="PROSITE" id="PS50089"/>
    </source>
</evidence>
<evidence type="ECO:0000256" key="3">
    <source>
        <dbReference type="ARBA" id="ARBA00004906"/>
    </source>
</evidence>
<evidence type="ECO:0000256" key="2">
    <source>
        <dbReference type="ARBA" id="ARBA00004167"/>
    </source>
</evidence>
<dbReference type="GO" id="GO:0061630">
    <property type="term" value="F:ubiquitin protein ligase activity"/>
    <property type="evidence" value="ECO:0007669"/>
    <property type="project" value="UniProtKB-EC"/>
</dbReference>